<dbReference type="AlphaFoldDB" id="A0A1H6LSU4"/>
<dbReference type="Proteomes" id="UP000182915">
    <property type="component" value="Chromosome I"/>
</dbReference>
<evidence type="ECO:0000313" key="5">
    <source>
        <dbReference type="EMBL" id="SEH87867.1"/>
    </source>
</evidence>
<comment type="subcellular location">
    <subcellularLocation>
        <location evidence="1">Membrane</location>
        <topology evidence="1">Single-pass membrane protein</topology>
    </subcellularLocation>
</comment>
<dbReference type="Pfam" id="PF04228">
    <property type="entry name" value="Zn_peptidase"/>
    <property type="match status" value="1"/>
</dbReference>
<evidence type="ECO:0000256" key="2">
    <source>
        <dbReference type="ARBA" id="ARBA00022692"/>
    </source>
</evidence>
<evidence type="ECO:0000256" key="4">
    <source>
        <dbReference type="ARBA" id="ARBA00023136"/>
    </source>
</evidence>
<reference evidence="6" key="1">
    <citation type="submission" date="2016-10" db="EMBL/GenBank/DDBJ databases">
        <authorList>
            <person name="Varghese N."/>
            <person name="Submissions S."/>
        </authorList>
    </citation>
    <scope>NUCLEOTIDE SEQUENCE [LARGE SCALE GENOMIC DNA]</scope>
    <source>
        <strain evidence="6">DSM 45405</strain>
    </source>
</reference>
<dbReference type="GO" id="GO:0006508">
    <property type="term" value="P:proteolysis"/>
    <property type="evidence" value="ECO:0007669"/>
    <property type="project" value="UniProtKB-KW"/>
</dbReference>
<protein>
    <submittedName>
        <fullName evidence="5">Predicted metalloprotease</fullName>
    </submittedName>
</protein>
<dbReference type="SUPFAM" id="SSF55486">
    <property type="entry name" value="Metalloproteases ('zincins'), catalytic domain"/>
    <property type="match status" value="1"/>
</dbReference>
<evidence type="ECO:0000256" key="1">
    <source>
        <dbReference type="ARBA" id="ARBA00004167"/>
    </source>
</evidence>
<accession>A0A1H6LSU4</accession>
<keyword evidence="2" id="KW-0812">Transmembrane</keyword>
<keyword evidence="5" id="KW-0482">Metalloprotease</keyword>
<proteinExistence type="predicted"/>
<dbReference type="PANTHER" id="PTHR30168:SF0">
    <property type="entry name" value="INNER MEMBRANE PROTEIN"/>
    <property type="match status" value="1"/>
</dbReference>
<organism evidence="5 6">
    <name type="scientific">Mycolicibacterium rutilum</name>
    <name type="common">Mycobacterium rutilum</name>
    <dbReference type="NCBI Taxonomy" id="370526"/>
    <lineage>
        <taxon>Bacteria</taxon>
        <taxon>Bacillati</taxon>
        <taxon>Actinomycetota</taxon>
        <taxon>Actinomycetes</taxon>
        <taxon>Mycobacteriales</taxon>
        <taxon>Mycobacteriaceae</taxon>
        <taxon>Mycolicibacterium</taxon>
    </lineage>
</organism>
<keyword evidence="5" id="KW-0378">Hydrolase</keyword>
<name>A0A1H6LSU4_MYCRU</name>
<keyword evidence="5" id="KW-0645">Protease</keyword>
<gene>
    <name evidence="5" type="ORF">SAMN04489835_5200</name>
</gene>
<keyword evidence="4" id="KW-0472">Membrane</keyword>
<dbReference type="InterPro" id="IPR007343">
    <property type="entry name" value="Uncharacterised_pept_Zn_put"/>
</dbReference>
<dbReference type="STRING" id="370526.SAMN04489835_5200"/>
<sequence>MNWKRGVVATAVLLVAACSSPDPQIPSSGQSKVAASPDVSKVTIEGDPSAPVNKLAMQAIADLEQYWGEQFPALYDKEFEPIAGGYHAVTEDSPAPPCTTSPDEVAGNAFYCSTEDVVAWDAQLLLPDLQERFGDFAIPVVMAHEWGHAVQTRSNFTARTVTSELQADCFAGAWARHAKDDGVFDVTAADLDTALAGILDLRDTPGTSHIDPNAHGSGFDRVSAFQDGYDNGLARCKDYRDDEPMVLELPFTDVVDAAREGNAPYDSIVNGVPYDIEDYFSQVYPELAGGQQWPPLRSIEPFHPDSPPMCGDTLAEGYVLFYCVPDDYVAWDNEFGMPRVYQQGGDYAVASLLATQWGLAALTRLGDDSDEKTSTLRGDCLAGGYTASVILYNRPDTSTFHISPGDLDEAIKALLVFRGEGDVERQGAGWARVKAFREGVINGAEACLNYED</sequence>
<dbReference type="EMBL" id="LT629971">
    <property type="protein sequence ID" value="SEH87867.1"/>
    <property type="molecule type" value="Genomic_DNA"/>
</dbReference>
<evidence type="ECO:0000256" key="3">
    <source>
        <dbReference type="ARBA" id="ARBA00022989"/>
    </source>
</evidence>
<keyword evidence="3" id="KW-1133">Transmembrane helix</keyword>
<dbReference type="GO" id="GO:0016020">
    <property type="term" value="C:membrane"/>
    <property type="evidence" value="ECO:0007669"/>
    <property type="project" value="UniProtKB-SubCell"/>
</dbReference>
<keyword evidence="6" id="KW-1185">Reference proteome</keyword>
<dbReference type="GO" id="GO:0008237">
    <property type="term" value="F:metallopeptidase activity"/>
    <property type="evidence" value="ECO:0007669"/>
    <property type="project" value="UniProtKB-KW"/>
</dbReference>
<dbReference type="PROSITE" id="PS51257">
    <property type="entry name" value="PROKAR_LIPOPROTEIN"/>
    <property type="match status" value="1"/>
</dbReference>
<dbReference type="OrthoDB" id="5168289at2"/>
<dbReference type="PANTHER" id="PTHR30168">
    <property type="entry name" value="PUTATIVE MEMBRANE PROTEIN YPFJ"/>
    <property type="match status" value="1"/>
</dbReference>
<evidence type="ECO:0000313" key="6">
    <source>
        <dbReference type="Proteomes" id="UP000182915"/>
    </source>
</evidence>
<dbReference type="RefSeq" id="WP_083409641.1">
    <property type="nucleotide sequence ID" value="NZ_LT629971.1"/>
</dbReference>